<dbReference type="Pfam" id="PF00673">
    <property type="entry name" value="Ribosomal_L5_C"/>
    <property type="match status" value="1"/>
</dbReference>
<keyword evidence="5" id="KW-0699">rRNA-binding</keyword>
<dbReference type="InterPro" id="IPR002132">
    <property type="entry name" value="Ribosomal_uL5"/>
</dbReference>
<dbReference type="PANTHER" id="PTHR11994">
    <property type="entry name" value="60S RIBOSOMAL PROTEIN L11-RELATED"/>
    <property type="match status" value="1"/>
</dbReference>
<dbReference type="InterPro" id="IPR022803">
    <property type="entry name" value="Ribosomal_uL5_dom_sf"/>
</dbReference>
<proteinExistence type="inferred from homology"/>
<evidence type="ECO:0000256" key="5">
    <source>
        <dbReference type="HAMAP-Rule" id="MF_01333"/>
    </source>
</evidence>
<dbReference type="EMBL" id="PFWT01000007">
    <property type="protein sequence ID" value="PJA46831.1"/>
    <property type="molecule type" value="Genomic_DNA"/>
</dbReference>
<accession>A0A2M7XG40</accession>
<dbReference type="InterPro" id="IPR031309">
    <property type="entry name" value="Ribosomal_uL5_C"/>
</dbReference>
<dbReference type="Gene3D" id="3.30.1440.10">
    <property type="match status" value="1"/>
</dbReference>
<comment type="caution">
    <text evidence="9">The sequence shown here is derived from an EMBL/GenBank/DDBJ whole genome shotgun (WGS) entry which is preliminary data.</text>
</comment>
<dbReference type="GO" id="GO:0000049">
    <property type="term" value="F:tRNA binding"/>
    <property type="evidence" value="ECO:0007669"/>
    <property type="project" value="UniProtKB-UniRule"/>
</dbReference>
<dbReference type="Proteomes" id="UP000231263">
    <property type="component" value="Unassembled WGS sequence"/>
</dbReference>
<dbReference type="GO" id="GO:0006412">
    <property type="term" value="P:translation"/>
    <property type="evidence" value="ECO:0007669"/>
    <property type="project" value="UniProtKB-UniRule"/>
</dbReference>
<keyword evidence="2 5" id="KW-0689">Ribosomal protein</keyword>
<comment type="function">
    <text evidence="5">This is 1 of the proteins that bind and probably mediate the attachment of the 5S RNA into the large ribosomal subunit, where it forms part of the central protuberance. In the 70S ribosome it contacts protein S13 of the 30S subunit (bridge B1b), connecting the 2 subunits; this bridge is implicated in subunit movement. Contacts the P site tRNA; the 5S rRNA and some of its associated proteins might help stabilize positioning of ribosome-bound tRNAs.</text>
</comment>
<evidence type="ECO:0000256" key="4">
    <source>
        <dbReference type="ARBA" id="ARBA00035245"/>
    </source>
</evidence>
<dbReference type="InterPro" id="IPR020929">
    <property type="entry name" value="Ribosomal_uL5_CS"/>
</dbReference>
<dbReference type="AlphaFoldDB" id="A0A2M7XG40"/>
<name>A0A2M7XG40_9BACT</name>
<dbReference type="Pfam" id="PF00281">
    <property type="entry name" value="Ribosomal_L5"/>
    <property type="match status" value="1"/>
</dbReference>
<dbReference type="InterPro" id="IPR031310">
    <property type="entry name" value="Ribosomal_uL5_N"/>
</dbReference>
<dbReference type="GO" id="GO:1990904">
    <property type="term" value="C:ribonucleoprotein complex"/>
    <property type="evidence" value="ECO:0007669"/>
    <property type="project" value="UniProtKB-KW"/>
</dbReference>
<sequence length="182" mass="20464">MSNLQEKFKNEITPQLRTKLERKNILETPKILKVTINSGLSVKRDAKFIETLQNTIRRISGQEPVVTKARKSIAGFKVREGMPVGAMVTLRSARMWSFIEKLVSVIFPRIRDFQGIPLKAVDKDGNFSYGFKEHVAFPEIHADGADALHGLQVNITTTAKTHEEGIALFEALGFPFTKKIVK</sequence>
<feature type="domain" description="Large ribosomal subunit protein uL5 C-terminal" evidence="8">
    <location>
        <begin position="83"/>
        <end position="176"/>
    </location>
</feature>
<organism evidence="9 10">
    <name type="scientific">Candidatus Uhrbacteria bacterium CG_4_9_14_3_um_filter_41_35</name>
    <dbReference type="NCBI Taxonomy" id="1975034"/>
    <lineage>
        <taxon>Bacteria</taxon>
        <taxon>Candidatus Uhriibacteriota</taxon>
    </lineage>
</organism>
<keyword evidence="5" id="KW-0694">RNA-binding</keyword>
<evidence type="ECO:0000256" key="6">
    <source>
        <dbReference type="RuleBase" id="RU003930"/>
    </source>
</evidence>
<evidence type="ECO:0000256" key="2">
    <source>
        <dbReference type="ARBA" id="ARBA00022980"/>
    </source>
</evidence>
<dbReference type="FunFam" id="3.30.1440.10:FF:000001">
    <property type="entry name" value="50S ribosomal protein L5"/>
    <property type="match status" value="1"/>
</dbReference>
<dbReference type="NCBIfam" id="NF000585">
    <property type="entry name" value="PRK00010.1"/>
    <property type="match status" value="1"/>
</dbReference>
<evidence type="ECO:0000259" key="8">
    <source>
        <dbReference type="Pfam" id="PF00673"/>
    </source>
</evidence>
<gene>
    <name evidence="5" type="primary">rplE</name>
    <name evidence="9" type="ORF">CO173_01250</name>
</gene>
<dbReference type="PIRSF" id="PIRSF002161">
    <property type="entry name" value="Ribosomal_L5"/>
    <property type="match status" value="1"/>
</dbReference>
<dbReference type="SUPFAM" id="SSF55282">
    <property type="entry name" value="RL5-like"/>
    <property type="match status" value="1"/>
</dbReference>
<protein>
    <recommendedName>
        <fullName evidence="4 5">Large ribosomal subunit protein uL5</fullName>
    </recommendedName>
</protein>
<evidence type="ECO:0000313" key="9">
    <source>
        <dbReference type="EMBL" id="PJA46831.1"/>
    </source>
</evidence>
<dbReference type="GO" id="GO:0005840">
    <property type="term" value="C:ribosome"/>
    <property type="evidence" value="ECO:0007669"/>
    <property type="project" value="UniProtKB-KW"/>
</dbReference>
<evidence type="ECO:0000313" key="10">
    <source>
        <dbReference type="Proteomes" id="UP000231263"/>
    </source>
</evidence>
<keyword evidence="5" id="KW-0820">tRNA-binding</keyword>
<comment type="subunit">
    <text evidence="5">Part of the 50S ribosomal subunit; part of the 5S rRNA/L5/L18/L25 subcomplex. Contacts the 5S rRNA and the P site tRNA. Forms a bridge to the 30S subunit in the 70S ribosome.</text>
</comment>
<dbReference type="InterPro" id="IPR020930">
    <property type="entry name" value="Ribosomal_uL5_bac-type"/>
</dbReference>
<evidence type="ECO:0000259" key="7">
    <source>
        <dbReference type="Pfam" id="PF00281"/>
    </source>
</evidence>
<feature type="domain" description="Large ribosomal subunit protein uL5 N-terminal" evidence="7">
    <location>
        <begin position="24"/>
        <end position="79"/>
    </location>
</feature>
<comment type="similarity">
    <text evidence="1 5 6">Belongs to the universal ribosomal protein uL5 family.</text>
</comment>
<keyword evidence="3 5" id="KW-0687">Ribonucleoprotein</keyword>
<dbReference type="GO" id="GO:0019843">
    <property type="term" value="F:rRNA binding"/>
    <property type="evidence" value="ECO:0007669"/>
    <property type="project" value="UniProtKB-UniRule"/>
</dbReference>
<evidence type="ECO:0000256" key="1">
    <source>
        <dbReference type="ARBA" id="ARBA00008553"/>
    </source>
</evidence>
<dbReference type="GO" id="GO:0003735">
    <property type="term" value="F:structural constituent of ribosome"/>
    <property type="evidence" value="ECO:0007669"/>
    <property type="project" value="InterPro"/>
</dbReference>
<dbReference type="HAMAP" id="MF_01333_B">
    <property type="entry name" value="Ribosomal_uL5_B"/>
    <property type="match status" value="1"/>
</dbReference>
<evidence type="ECO:0000256" key="3">
    <source>
        <dbReference type="ARBA" id="ARBA00023274"/>
    </source>
</evidence>
<reference evidence="10" key="1">
    <citation type="submission" date="2017-09" db="EMBL/GenBank/DDBJ databases">
        <title>Depth-based differentiation of microbial function through sediment-hosted aquifers and enrichment of novel symbionts in the deep terrestrial subsurface.</title>
        <authorList>
            <person name="Probst A.J."/>
            <person name="Ladd B."/>
            <person name="Jarett J.K."/>
            <person name="Geller-Mcgrath D.E."/>
            <person name="Sieber C.M.K."/>
            <person name="Emerson J.B."/>
            <person name="Anantharaman K."/>
            <person name="Thomas B.C."/>
            <person name="Malmstrom R."/>
            <person name="Stieglmeier M."/>
            <person name="Klingl A."/>
            <person name="Woyke T."/>
            <person name="Ryan C.M."/>
            <person name="Banfield J.F."/>
        </authorList>
    </citation>
    <scope>NUCLEOTIDE SEQUENCE [LARGE SCALE GENOMIC DNA]</scope>
</reference>
<dbReference type="PROSITE" id="PS00358">
    <property type="entry name" value="RIBOSOMAL_L5"/>
    <property type="match status" value="1"/>
</dbReference>